<keyword evidence="8" id="KW-1185">Reference proteome</keyword>
<dbReference type="VEuPathDB" id="AmoebaDB:EIN_387400"/>
<dbReference type="InterPro" id="IPR027417">
    <property type="entry name" value="P-loop_NTPase"/>
</dbReference>
<protein>
    <recommendedName>
        <fullName evidence="6">G domain-containing protein</fullName>
    </recommendedName>
</protein>
<dbReference type="InterPro" id="IPR043358">
    <property type="entry name" value="GNL1-like"/>
</dbReference>
<dbReference type="PANTHER" id="PTHR45709:SF2">
    <property type="entry name" value="LARGE SUBUNIT GTPASE 1 HOMOLOG"/>
    <property type="match status" value="1"/>
</dbReference>
<evidence type="ECO:0000256" key="4">
    <source>
        <dbReference type="ARBA" id="ARBA00023134"/>
    </source>
</evidence>
<dbReference type="GO" id="GO:0000054">
    <property type="term" value="P:ribosomal subunit export from nucleus"/>
    <property type="evidence" value="ECO:0007669"/>
    <property type="project" value="TreeGrafter"/>
</dbReference>
<dbReference type="Pfam" id="PF01926">
    <property type="entry name" value="MMR_HSR1"/>
    <property type="match status" value="1"/>
</dbReference>
<evidence type="ECO:0000256" key="2">
    <source>
        <dbReference type="ARBA" id="ARBA00022741"/>
    </source>
</evidence>
<feature type="region of interest" description="Disordered" evidence="5">
    <location>
        <begin position="1"/>
        <end position="46"/>
    </location>
</feature>
<accession>A0A0A1UE19</accession>
<evidence type="ECO:0000256" key="1">
    <source>
        <dbReference type="ARBA" id="ARBA00022490"/>
    </source>
</evidence>
<dbReference type="GeneID" id="14890994"/>
<dbReference type="AlphaFoldDB" id="A0A0A1UE19"/>
<keyword evidence="3" id="KW-0378">Hydrolase</keyword>
<dbReference type="Proteomes" id="UP000014680">
    <property type="component" value="Unassembled WGS sequence"/>
</dbReference>
<keyword evidence="2" id="KW-0547">Nucleotide-binding</keyword>
<feature type="region of interest" description="Disordered" evidence="5">
    <location>
        <begin position="243"/>
        <end position="317"/>
    </location>
</feature>
<evidence type="ECO:0000259" key="6">
    <source>
        <dbReference type="Pfam" id="PF01926"/>
    </source>
</evidence>
<keyword evidence="4" id="KW-0342">GTP-binding</keyword>
<feature type="compositionally biased region" description="Basic and acidic residues" evidence="5">
    <location>
        <begin position="285"/>
        <end position="314"/>
    </location>
</feature>
<dbReference type="GO" id="GO:0003924">
    <property type="term" value="F:GTPase activity"/>
    <property type="evidence" value="ECO:0007669"/>
    <property type="project" value="InterPro"/>
</dbReference>
<proteinExistence type="predicted"/>
<feature type="compositionally biased region" description="Basic and acidic residues" evidence="5">
    <location>
        <begin position="264"/>
        <end position="276"/>
    </location>
</feature>
<dbReference type="OMA" id="VNKADMM"/>
<evidence type="ECO:0000256" key="5">
    <source>
        <dbReference type="SAM" id="MobiDB-lite"/>
    </source>
</evidence>
<dbReference type="RefSeq" id="XP_004258777.1">
    <property type="nucleotide sequence ID" value="XM_004258729.1"/>
</dbReference>
<evidence type="ECO:0000313" key="7">
    <source>
        <dbReference type="EMBL" id="ELP92006.1"/>
    </source>
</evidence>
<sequence length="538" mass="61967">MPPKKKSSLIGKSLKRSNARDRRERREKEFEGKSQMEGINVNGTSGGMSVTESCDLQELVDKVAATNTAFAVEKQYNVVYNKKAVTTVTEKSNEELEQIRSTYALVVPRRAIWKSEMSAHEVDQNEQKEFMDWKKKLYELQNETKLLLTPYEKNIEFWRQLWRTCEQSDLVLQIVDGRDPLFYYSRDLVKYIKELGTKKAGILVNKADLLTENQRRLWLKYFDENGIRVLFYSALKENKEIEGKEEKRMRRRKKQGDFMDETESDHVNEKIEKKENESDEIAMAEQKEIKSEKIEGKQQEKEEDKNSKKDEKITSDNLQHGHTVLTAVELIAELTRLVADIPKNEKNLRKVIGFCGFPNVGKSSTINSLIGVKKVGVTSTPGKTKHFQTIILNDEMMLCDCPGLVFPSFLSSKEEMICSGVLSIDRMQDCIGPMDLVTRRISPTILEKFYKFTMPKPEDFLGDFIDCFESRTPSLAELFLAGFAKSRRYYTNTRGLLDYHKVARIVLKDYCCGKLVYCKPPPGTSDEVFEAARINTSN</sequence>
<dbReference type="KEGG" id="eiv:EIN_387400"/>
<dbReference type="SUPFAM" id="SSF52540">
    <property type="entry name" value="P-loop containing nucleoside triphosphate hydrolases"/>
    <property type="match status" value="1"/>
</dbReference>
<dbReference type="Gene3D" id="3.40.50.300">
    <property type="entry name" value="P-loop containing nucleotide triphosphate hydrolases"/>
    <property type="match status" value="1"/>
</dbReference>
<evidence type="ECO:0000313" key="8">
    <source>
        <dbReference type="Proteomes" id="UP000014680"/>
    </source>
</evidence>
<dbReference type="EMBL" id="KB206398">
    <property type="protein sequence ID" value="ELP92006.1"/>
    <property type="molecule type" value="Genomic_DNA"/>
</dbReference>
<gene>
    <name evidence="7" type="ORF">EIN_387400</name>
</gene>
<dbReference type="GO" id="GO:0005829">
    <property type="term" value="C:cytosol"/>
    <property type="evidence" value="ECO:0007669"/>
    <property type="project" value="TreeGrafter"/>
</dbReference>
<name>A0A0A1UE19_ENTIV</name>
<keyword evidence="1" id="KW-0963">Cytoplasm</keyword>
<organism evidence="7 8">
    <name type="scientific">Entamoeba invadens IP1</name>
    <dbReference type="NCBI Taxonomy" id="370355"/>
    <lineage>
        <taxon>Eukaryota</taxon>
        <taxon>Amoebozoa</taxon>
        <taxon>Evosea</taxon>
        <taxon>Archamoebae</taxon>
        <taxon>Mastigamoebida</taxon>
        <taxon>Entamoebidae</taxon>
        <taxon>Entamoeba</taxon>
    </lineage>
</organism>
<dbReference type="InterPro" id="IPR006073">
    <property type="entry name" value="GTP-bd"/>
</dbReference>
<feature type="compositionally biased region" description="Basic residues" evidence="5">
    <location>
        <begin position="1"/>
        <end position="17"/>
    </location>
</feature>
<dbReference type="OrthoDB" id="61815at2759"/>
<dbReference type="GO" id="GO:0005525">
    <property type="term" value="F:GTP binding"/>
    <property type="evidence" value="ECO:0007669"/>
    <property type="project" value="UniProtKB-KW"/>
</dbReference>
<feature type="compositionally biased region" description="Basic and acidic residues" evidence="5">
    <location>
        <begin position="18"/>
        <end position="34"/>
    </location>
</feature>
<dbReference type="PANTHER" id="PTHR45709">
    <property type="entry name" value="LARGE SUBUNIT GTPASE 1 HOMOLOG-RELATED"/>
    <property type="match status" value="1"/>
</dbReference>
<feature type="domain" description="G" evidence="6">
    <location>
        <begin position="352"/>
        <end position="427"/>
    </location>
</feature>
<dbReference type="CDD" id="cd01857">
    <property type="entry name" value="HSR1_MMR1"/>
    <property type="match status" value="1"/>
</dbReference>
<reference evidence="7 8" key="1">
    <citation type="submission" date="2012-10" db="EMBL/GenBank/DDBJ databases">
        <authorList>
            <person name="Zafar N."/>
            <person name="Inman J."/>
            <person name="Hall N."/>
            <person name="Lorenzi H."/>
            <person name="Caler E."/>
        </authorList>
    </citation>
    <scope>NUCLEOTIDE SEQUENCE [LARGE SCALE GENOMIC DNA]</scope>
    <source>
        <strain evidence="7 8">IP1</strain>
    </source>
</reference>
<feature type="non-terminal residue" evidence="7">
    <location>
        <position position="538"/>
    </location>
</feature>
<evidence type="ECO:0000256" key="3">
    <source>
        <dbReference type="ARBA" id="ARBA00022801"/>
    </source>
</evidence>